<evidence type="ECO:0000313" key="3">
    <source>
        <dbReference type="EMBL" id="BCN32683.1"/>
    </source>
</evidence>
<feature type="compositionally biased region" description="Basic and acidic residues" evidence="1">
    <location>
        <begin position="97"/>
        <end position="109"/>
    </location>
</feature>
<evidence type="ECO:0000313" key="4">
    <source>
        <dbReference type="Proteomes" id="UP000595897"/>
    </source>
</evidence>
<keyword evidence="2" id="KW-0472">Membrane</keyword>
<feature type="region of interest" description="Disordered" evidence="1">
    <location>
        <begin position="56"/>
        <end position="109"/>
    </location>
</feature>
<dbReference type="Pfam" id="PF00756">
    <property type="entry name" value="Esterase"/>
    <property type="match status" value="1"/>
</dbReference>
<keyword evidence="2" id="KW-0812">Transmembrane</keyword>
<keyword evidence="4" id="KW-1185">Reference proteome</keyword>
<organism evidence="3 4">
    <name type="scientific">Anaeromicropila herbilytica</name>
    <dbReference type="NCBI Taxonomy" id="2785025"/>
    <lineage>
        <taxon>Bacteria</taxon>
        <taxon>Bacillati</taxon>
        <taxon>Bacillota</taxon>
        <taxon>Clostridia</taxon>
        <taxon>Lachnospirales</taxon>
        <taxon>Lachnospiraceae</taxon>
        <taxon>Anaeromicropila</taxon>
    </lineage>
</organism>
<dbReference type="InterPro" id="IPR029058">
    <property type="entry name" value="AB_hydrolase_fold"/>
</dbReference>
<dbReference type="EMBL" id="AP024169">
    <property type="protein sequence ID" value="BCN32683.1"/>
    <property type="molecule type" value="Genomic_DNA"/>
</dbReference>
<keyword evidence="2" id="KW-1133">Transmembrane helix</keyword>
<feature type="transmembrane region" description="Helical" evidence="2">
    <location>
        <begin position="6"/>
        <end position="24"/>
    </location>
</feature>
<sequence length="358" mass="41187">MKVVILLIVFLLLVTFIVGVFVISRTKTARKRITTWLALGLLMCIVVMTESCSHKNNKQKEEKQVNSENAKSQSNIKSESNTKNKSNSKNESNTESENNKESENTSDIKLKIGETEQRDLWTQTIVYPNNIQGAVVIDICLPDDYDENITYPVVYLTDSYWCRQNYGAIKELYQSGKTKEFILVGIGYPDNYDFDAFRKRDLLHKPDNFLNMIVKGIIPYVESKYKIDSKDRTFCGASYGGFFMIYSLLQSDGVTKDVFKNYILASPTLRESTGGIPLPDYEELYWNRTKILNANVYLAVGGTEDGYYFQTPIKNFVKRVKKRGYDGLNVTYKVYERKDHYTVWVPTLLDGLQKYLAK</sequence>
<dbReference type="Proteomes" id="UP000595897">
    <property type="component" value="Chromosome"/>
</dbReference>
<evidence type="ECO:0000256" key="2">
    <source>
        <dbReference type="SAM" id="Phobius"/>
    </source>
</evidence>
<dbReference type="InterPro" id="IPR050583">
    <property type="entry name" value="Mycobacterial_A85_antigen"/>
</dbReference>
<evidence type="ECO:0008006" key="5">
    <source>
        <dbReference type="Google" id="ProtNLM"/>
    </source>
</evidence>
<reference evidence="3 4" key="1">
    <citation type="submission" date="2020-11" db="EMBL/GenBank/DDBJ databases">
        <title>Draft genome sequencing of a Lachnospiraceae strain isolated from anoxic soil subjected to BSD treatment.</title>
        <authorList>
            <person name="Uek A."/>
            <person name="Tonouchi A."/>
        </authorList>
    </citation>
    <scope>NUCLEOTIDE SEQUENCE [LARGE SCALE GENOMIC DNA]</scope>
    <source>
        <strain evidence="3 4">TB5</strain>
    </source>
</reference>
<dbReference type="PANTHER" id="PTHR48098:SF6">
    <property type="entry name" value="FERRI-BACILLIBACTIN ESTERASE BESA"/>
    <property type="match status" value="1"/>
</dbReference>
<dbReference type="SUPFAM" id="SSF53474">
    <property type="entry name" value="alpha/beta-Hydrolases"/>
    <property type="match status" value="1"/>
</dbReference>
<protein>
    <recommendedName>
        <fullName evidence="5">Esterase</fullName>
    </recommendedName>
</protein>
<feature type="compositionally biased region" description="Low complexity" evidence="1">
    <location>
        <begin position="74"/>
        <end position="96"/>
    </location>
</feature>
<accession>A0A7R7EPL5</accession>
<feature type="transmembrane region" description="Helical" evidence="2">
    <location>
        <begin position="33"/>
        <end position="49"/>
    </location>
</feature>
<proteinExistence type="predicted"/>
<evidence type="ECO:0000256" key="1">
    <source>
        <dbReference type="SAM" id="MobiDB-lite"/>
    </source>
</evidence>
<gene>
    <name evidence="3" type="ORF">bsdtb5_39780</name>
</gene>
<dbReference type="InterPro" id="IPR000801">
    <property type="entry name" value="Esterase-like"/>
</dbReference>
<dbReference type="KEGG" id="ahb:bsdtb5_39780"/>
<name>A0A7R7EPL5_9FIRM</name>
<dbReference type="AlphaFoldDB" id="A0A7R7EPL5"/>
<dbReference type="RefSeq" id="WP_271713710.1">
    <property type="nucleotide sequence ID" value="NZ_AP024169.1"/>
</dbReference>
<dbReference type="PANTHER" id="PTHR48098">
    <property type="entry name" value="ENTEROCHELIN ESTERASE-RELATED"/>
    <property type="match status" value="1"/>
</dbReference>
<dbReference type="Gene3D" id="3.40.50.1820">
    <property type="entry name" value="alpha/beta hydrolase"/>
    <property type="match status" value="1"/>
</dbReference>